<evidence type="ECO:0000256" key="6">
    <source>
        <dbReference type="ARBA" id="ARBA00022553"/>
    </source>
</evidence>
<feature type="domain" description="PAS" evidence="23">
    <location>
        <begin position="145"/>
        <end position="190"/>
    </location>
</feature>
<keyword evidence="12 20" id="KW-1133">Transmembrane helix</keyword>
<evidence type="ECO:0000256" key="7">
    <source>
        <dbReference type="ARBA" id="ARBA00022679"/>
    </source>
</evidence>
<keyword evidence="7" id="KW-0808">Transferase</keyword>
<comment type="similarity">
    <text evidence="3">In the N-terminal section; belongs to the phytochrome family.</text>
</comment>
<evidence type="ECO:0000256" key="14">
    <source>
        <dbReference type="ARBA" id="ARBA00023136"/>
    </source>
</evidence>
<organism evidence="26 27">
    <name type="scientific">Sporomusa malonica</name>
    <dbReference type="NCBI Taxonomy" id="112901"/>
    <lineage>
        <taxon>Bacteria</taxon>
        <taxon>Bacillati</taxon>
        <taxon>Bacillota</taxon>
        <taxon>Negativicutes</taxon>
        <taxon>Selenomonadales</taxon>
        <taxon>Sporomusaceae</taxon>
        <taxon>Sporomusa</taxon>
    </lineage>
</organism>
<dbReference type="InterPro" id="IPR000700">
    <property type="entry name" value="PAS-assoc_C"/>
</dbReference>
<feature type="transmembrane region" description="Helical" evidence="20">
    <location>
        <begin position="20"/>
        <end position="42"/>
    </location>
</feature>
<evidence type="ECO:0000313" key="26">
    <source>
        <dbReference type="EMBL" id="SMC97919.1"/>
    </source>
</evidence>
<dbReference type="GO" id="GO:0005524">
    <property type="term" value="F:ATP binding"/>
    <property type="evidence" value="ECO:0007669"/>
    <property type="project" value="UniProtKB-KW"/>
</dbReference>
<dbReference type="InterPro" id="IPR001789">
    <property type="entry name" value="Sig_transdc_resp-reg_receiver"/>
</dbReference>
<dbReference type="OrthoDB" id="9805486at2"/>
<dbReference type="PROSITE" id="PS50109">
    <property type="entry name" value="HIS_KIN"/>
    <property type="match status" value="1"/>
</dbReference>
<evidence type="ECO:0000256" key="8">
    <source>
        <dbReference type="ARBA" id="ARBA00022692"/>
    </source>
</evidence>
<gene>
    <name evidence="26" type="ORF">SAMN04488500_11684</name>
</gene>
<dbReference type="InterPro" id="IPR035965">
    <property type="entry name" value="PAS-like_dom_sf"/>
</dbReference>
<feature type="domain" description="PAC" evidence="24">
    <location>
        <begin position="476"/>
        <end position="526"/>
    </location>
</feature>
<evidence type="ECO:0000259" key="22">
    <source>
        <dbReference type="PROSITE" id="PS50110"/>
    </source>
</evidence>
<dbReference type="SMART" id="SM00388">
    <property type="entry name" value="HisKA"/>
    <property type="match status" value="1"/>
</dbReference>
<dbReference type="SMART" id="SM00091">
    <property type="entry name" value="PAS"/>
    <property type="match status" value="4"/>
</dbReference>
<feature type="domain" description="PAS" evidence="23">
    <location>
        <begin position="285"/>
        <end position="356"/>
    </location>
</feature>
<dbReference type="PANTHER" id="PTHR45339:SF1">
    <property type="entry name" value="HYBRID SIGNAL TRANSDUCTION HISTIDINE KINASE J"/>
    <property type="match status" value="1"/>
</dbReference>
<keyword evidence="8 20" id="KW-0812">Transmembrane</keyword>
<dbReference type="PROSITE" id="PS50112">
    <property type="entry name" value="PAS"/>
    <property type="match status" value="4"/>
</dbReference>
<evidence type="ECO:0000256" key="16">
    <source>
        <dbReference type="ARBA" id="ARBA00068150"/>
    </source>
</evidence>
<dbReference type="PANTHER" id="PTHR45339">
    <property type="entry name" value="HYBRID SIGNAL TRANSDUCTION HISTIDINE KINASE J"/>
    <property type="match status" value="1"/>
</dbReference>
<dbReference type="InterPro" id="IPR013656">
    <property type="entry name" value="PAS_4"/>
</dbReference>
<evidence type="ECO:0000256" key="11">
    <source>
        <dbReference type="ARBA" id="ARBA00022840"/>
    </source>
</evidence>
<dbReference type="InterPro" id="IPR036890">
    <property type="entry name" value="HATPase_C_sf"/>
</dbReference>
<feature type="domain" description="PAC" evidence="24">
    <location>
        <begin position="358"/>
        <end position="410"/>
    </location>
</feature>
<dbReference type="InterPro" id="IPR036641">
    <property type="entry name" value="HPT_dom_sf"/>
</dbReference>
<evidence type="ECO:0000256" key="20">
    <source>
        <dbReference type="SAM" id="Phobius"/>
    </source>
</evidence>
<dbReference type="Pfam" id="PF08448">
    <property type="entry name" value="PAS_4"/>
    <property type="match status" value="1"/>
</dbReference>
<dbReference type="PROSITE" id="PS50110">
    <property type="entry name" value="RESPONSE_REGULATORY"/>
    <property type="match status" value="1"/>
</dbReference>
<evidence type="ECO:0000256" key="15">
    <source>
        <dbReference type="ARBA" id="ARBA00064003"/>
    </source>
</evidence>
<dbReference type="Gene3D" id="1.10.287.130">
    <property type="match status" value="1"/>
</dbReference>
<keyword evidence="6 19" id="KW-0597">Phosphoprotein</keyword>
<dbReference type="CDD" id="cd17546">
    <property type="entry name" value="REC_hyHK_CKI1_RcsC-like"/>
    <property type="match status" value="1"/>
</dbReference>
<evidence type="ECO:0000256" key="4">
    <source>
        <dbReference type="ARBA" id="ARBA00012438"/>
    </source>
</evidence>
<evidence type="ECO:0000256" key="10">
    <source>
        <dbReference type="ARBA" id="ARBA00022777"/>
    </source>
</evidence>
<evidence type="ECO:0000259" key="23">
    <source>
        <dbReference type="PROSITE" id="PS50112"/>
    </source>
</evidence>
<dbReference type="SMART" id="SM00448">
    <property type="entry name" value="REC"/>
    <property type="match status" value="1"/>
</dbReference>
<dbReference type="InterPro" id="IPR004358">
    <property type="entry name" value="Sig_transdc_His_kin-like_C"/>
</dbReference>
<dbReference type="SUPFAM" id="SSF55874">
    <property type="entry name" value="ATPase domain of HSP90 chaperone/DNA topoisomerase II/histidine kinase"/>
    <property type="match status" value="1"/>
</dbReference>
<comment type="subunit">
    <text evidence="15">At low DSF concentrations, interacts with RpfF.</text>
</comment>
<dbReference type="InterPro" id="IPR001610">
    <property type="entry name" value="PAC"/>
</dbReference>
<dbReference type="Gene3D" id="3.40.50.2300">
    <property type="match status" value="1"/>
</dbReference>
<evidence type="ECO:0000256" key="12">
    <source>
        <dbReference type="ARBA" id="ARBA00022989"/>
    </source>
</evidence>
<feature type="modified residue" description="Phosphohistidine" evidence="18">
    <location>
        <position position="971"/>
    </location>
</feature>
<dbReference type="SMART" id="SM00387">
    <property type="entry name" value="HATPase_c"/>
    <property type="match status" value="1"/>
</dbReference>
<proteinExistence type="inferred from homology"/>
<keyword evidence="11" id="KW-0067">ATP-binding</keyword>
<dbReference type="GO" id="GO:0005886">
    <property type="term" value="C:plasma membrane"/>
    <property type="evidence" value="ECO:0007669"/>
    <property type="project" value="UniProtKB-SubCell"/>
</dbReference>
<dbReference type="EMBL" id="FWXI01000016">
    <property type="protein sequence ID" value="SMC97919.1"/>
    <property type="molecule type" value="Genomic_DNA"/>
</dbReference>
<dbReference type="Gene3D" id="1.20.120.160">
    <property type="entry name" value="HPT domain"/>
    <property type="match status" value="1"/>
</dbReference>
<evidence type="ECO:0000259" key="24">
    <source>
        <dbReference type="PROSITE" id="PS50113"/>
    </source>
</evidence>
<evidence type="ECO:0000256" key="13">
    <source>
        <dbReference type="ARBA" id="ARBA00023012"/>
    </source>
</evidence>
<dbReference type="PROSITE" id="PS50894">
    <property type="entry name" value="HPT"/>
    <property type="match status" value="1"/>
</dbReference>
<dbReference type="FunFam" id="1.10.287.130:FF:000002">
    <property type="entry name" value="Two-component osmosensing histidine kinase"/>
    <property type="match status" value="1"/>
</dbReference>
<dbReference type="Pfam" id="PF13188">
    <property type="entry name" value="PAS_8"/>
    <property type="match status" value="1"/>
</dbReference>
<evidence type="ECO:0000259" key="21">
    <source>
        <dbReference type="PROSITE" id="PS50109"/>
    </source>
</evidence>
<dbReference type="InterPro" id="IPR003594">
    <property type="entry name" value="HATPase_dom"/>
</dbReference>
<dbReference type="InterPro" id="IPR013655">
    <property type="entry name" value="PAS_fold_3"/>
</dbReference>
<dbReference type="PROSITE" id="PS50113">
    <property type="entry name" value="PAC"/>
    <property type="match status" value="3"/>
</dbReference>
<evidence type="ECO:0000256" key="17">
    <source>
        <dbReference type="ARBA" id="ARBA00074306"/>
    </source>
</evidence>
<dbReference type="CDD" id="cd16922">
    <property type="entry name" value="HATPase_EvgS-ArcB-TorS-like"/>
    <property type="match status" value="1"/>
</dbReference>
<comment type="subcellular location">
    <subcellularLocation>
        <location evidence="2">Cell membrane</location>
        <topology evidence="2">Multi-pass membrane protein</topology>
    </subcellularLocation>
</comment>
<dbReference type="CDD" id="cd00130">
    <property type="entry name" value="PAS"/>
    <property type="match status" value="3"/>
</dbReference>
<keyword evidence="10 26" id="KW-0418">Kinase</keyword>
<dbReference type="AlphaFoldDB" id="A0A1W2DKC9"/>
<keyword evidence="14 20" id="KW-0472">Membrane</keyword>
<evidence type="ECO:0000256" key="3">
    <source>
        <dbReference type="ARBA" id="ARBA00006402"/>
    </source>
</evidence>
<protein>
    <recommendedName>
        <fullName evidence="17">Circadian input-output histidine kinase CikA</fullName>
        <ecNumber evidence="4">2.7.13.3</ecNumber>
    </recommendedName>
    <alternativeName>
        <fullName evidence="16">Sensory/regulatory protein RpfC</fullName>
    </alternativeName>
</protein>
<dbReference type="Proteomes" id="UP000192738">
    <property type="component" value="Unassembled WGS sequence"/>
</dbReference>
<feature type="domain" description="PAC" evidence="24">
    <location>
        <begin position="91"/>
        <end position="144"/>
    </location>
</feature>
<dbReference type="Pfam" id="PF13426">
    <property type="entry name" value="PAS_9"/>
    <property type="match status" value="1"/>
</dbReference>
<keyword evidence="9" id="KW-0547">Nucleotide-binding</keyword>
<dbReference type="Gene3D" id="3.30.450.20">
    <property type="entry name" value="PAS domain"/>
    <property type="match status" value="4"/>
</dbReference>
<dbReference type="Gene3D" id="3.30.565.10">
    <property type="entry name" value="Histidine kinase-like ATPase, C-terminal domain"/>
    <property type="match status" value="1"/>
</dbReference>
<evidence type="ECO:0000256" key="2">
    <source>
        <dbReference type="ARBA" id="ARBA00004651"/>
    </source>
</evidence>
<sequence length="1028" mass="116000">MKVRVTRKMVRNFLNNNQLILALSSIGDGVIVSDLLANVVYINQHAETIIGQKSDEVIGRDFDEVCSIIHCETRLPMRSRILEVIRTNTALGFEKHASILRNGELVYVSSTCSPFVDTTGKTIGTITILRDITRFKKWELHCVNEEKNLRNIFNSTPVGMVLLDSSFKITDINKTALNVSNKSKSEALGECFGNALRCANSTNQCGGSPDCQSCEINFAIRRSYQFNVPVDNIECQKTLKRGDEKKLIWLKIGATPVIINGERNVVVTIVNITDEKERELTVAEARDFYFSMFEGIPAIVWRTGMQQEYLYLNDYWTDFTGRKLEEGALFRWLEFVHPDDRKAYFDASLQALLKSETYQSEIRMLHKSGEYRWLYCINRPFYDLAGNTTGFIGMGLDINDRKTAEKSLTRYKTLLEKARDIILFVGMDGHIIDANDAAVQAYGYSREELLSCTVWDIRQLKDSITKQMLAAYREGAFFETMHRRKDGTIFPVEVSSKGTMIGDQEVLLSIIRDITERKIAEQELKAAKEAAEAGSRAKGEFLANMSHEIRTPINGIVGMIDLTLMTGLDNEQQENLITAKSCANSLVGIINDILDFSKIEAGKLHIDSINFCPKDIVEETIRAHAIKAAEKNIDLNYMFASTIPPVLIGDPNRLRQVLNNLISNAIKFTRTGEITVSTKRSLVDNGEVELLFSVTDTGIGISPEDISKLFEPFSQVDGSITRKFGGTGLGLAISKQLVEMMHGSIGVKSQVGEGTSFFFTIQCGIGDKIQERQKPVTASYKTLFPKRILLAEDNIVNQDVIMRLLKQIGHYVEVANHGLEVLDLLERNQNQFDLILMDIQMPHMDGLEVTTLIRARETVMGGHMPIIALTAHALYGDKERFIDLGMDGYLAKPTSILALAQEIDGIWRKDGQLEELNDLKVNEQGEFYSVKTTKQTSRIDKLSLAELSYRVEQFRLSLERVDIPAIEEYAHRLKDEFNKMGIDELKNLAFKVELAARRENLQQITEVGTQLLDNFSTLVRTYHYAKEE</sequence>
<dbReference type="SUPFAM" id="SSF52172">
    <property type="entry name" value="CheY-like"/>
    <property type="match status" value="1"/>
</dbReference>
<keyword evidence="13" id="KW-0902">Two-component regulatory system</keyword>
<feature type="domain" description="Response regulatory" evidence="22">
    <location>
        <begin position="787"/>
        <end position="907"/>
    </location>
</feature>
<dbReference type="STRING" id="112901.SAMN04488500_11684"/>
<dbReference type="InterPro" id="IPR011006">
    <property type="entry name" value="CheY-like_superfamily"/>
</dbReference>
<dbReference type="CDD" id="cd00082">
    <property type="entry name" value="HisKA"/>
    <property type="match status" value="1"/>
</dbReference>
<dbReference type="InterPro" id="IPR036097">
    <property type="entry name" value="HisK_dim/P_sf"/>
</dbReference>
<feature type="domain" description="HPt" evidence="25">
    <location>
        <begin position="932"/>
        <end position="1022"/>
    </location>
</feature>
<dbReference type="Pfam" id="PF00512">
    <property type="entry name" value="HisKA"/>
    <property type="match status" value="1"/>
</dbReference>
<dbReference type="Pfam" id="PF02518">
    <property type="entry name" value="HATPase_c"/>
    <property type="match status" value="1"/>
</dbReference>
<evidence type="ECO:0000259" key="25">
    <source>
        <dbReference type="PROSITE" id="PS50894"/>
    </source>
</evidence>
<evidence type="ECO:0000256" key="19">
    <source>
        <dbReference type="PROSITE-ProRule" id="PRU00169"/>
    </source>
</evidence>
<name>A0A1W2DKC9_9FIRM</name>
<reference evidence="26 27" key="1">
    <citation type="submission" date="2017-04" db="EMBL/GenBank/DDBJ databases">
        <authorList>
            <person name="Afonso C.L."/>
            <person name="Miller P.J."/>
            <person name="Scott M.A."/>
            <person name="Spackman E."/>
            <person name="Goraichik I."/>
            <person name="Dimitrov K.M."/>
            <person name="Suarez D.L."/>
            <person name="Swayne D.E."/>
        </authorList>
    </citation>
    <scope>NUCLEOTIDE SEQUENCE [LARGE SCALE GENOMIC DNA]</scope>
    <source>
        <strain evidence="26 27">DSM 5090</strain>
    </source>
</reference>
<evidence type="ECO:0000256" key="9">
    <source>
        <dbReference type="ARBA" id="ARBA00022741"/>
    </source>
</evidence>
<dbReference type="SUPFAM" id="SSF47384">
    <property type="entry name" value="Homodimeric domain of signal transducing histidine kinase"/>
    <property type="match status" value="1"/>
</dbReference>
<keyword evidence="5" id="KW-1003">Cell membrane</keyword>
<dbReference type="EC" id="2.7.13.3" evidence="4"/>
<feature type="modified residue" description="4-aspartylphosphate" evidence="19">
    <location>
        <position position="838"/>
    </location>
</feature>
<dbReference type="PRINTS" id="PR00344">
    <property type="entry name" value="BCTRLSENSOR"/>
</dbReference>
<dbReference type="InterPro" id="IPR005467">
    <property type="entry name" value="His_kinase_dom"/>
</dbReference>
<dbReference type="Pfam" id="PF08447">
    <property type="entry name" value="PAS_3"/>
    <property type="match status" value="1"/>
</dbReference>
<feature type="domain" description="PAS" evidence="23">
    <location>
        <begin position="407"/>
        <end position="451"/>
    </location>
</feature>
<dbReference type="InterPro" id="IPR000014">
    <property type="entry name" value="PAS"/>
</dbReference>
<comment type="catalytic activity">
    <reaction evidence="1">
        <text>ATP + protein L-histidine = ADP + protein N-phospho-L-histidine.</text>
        <dbReference type="EC" id="2.7.13.3"/>
    </reaction>
</comment>
<dbReference type="InterPro" id="IPR003661">
    <property type="entry name" value="HisK_dim/P_dom"/>
</dbReference>
<dbReference type="FunFam" id="3.30.565.10:FF:000010">
    <property type="entry name" value="Sensor histidine kinase RcsC"/>
    <property type="match status" value="1"/>
</dbReference>
<dbReference type="InterPro" id="IPR008207">
    <property type="entry name" value="Sig_transdc_His_kin_Hpt_dom"/>
</dbReference>
<feature type="domain" description="PAS" evidence="23">
    <location>
        <begin position="15"/>
        <end position="88"/>
    </location>
</feature>
<dbReference type="GO" id="GO:0000155">
    <property type="term" value="F:phosphorelay sensor kinase activity"/>
    <property type="evidence" value="ECO:0007669"/>
    <property type="project" value="InterPro"/>
</dbReference>
<accession>A0A1W2DKC9</accession>
<feature type="domain" description="Histidine kinase" evidence="21">
    <location>
        <begin position="544"/>
        <end position="765"/>
    </location>
</feature>
<dbReference type="SMART" id="SM00086">
    <property type="entry name" value="PAC"/>
    <property type="match status" value="4"/>
</dbReference>
<evidence type="ECO:0000313" key="27">
    <source>
        <dbReference type="Proteomes" id="UP000192738"/>
    </source>
</evidence>
<evidence type="ECO:0000256" key="5">
    <source>
        <dbReference type="ARBA" id="ARBA00022475"/>
    </source>
</evidence>
<evidence type="ECO:0000256" key="18">
    <source>
        <dbReference type="PROSITE-ProRule" id="PRU00110"/>
    </source>
</evidence>
<dbReference type="NCBIfam" id="TIGR00229">
    <property type="entry name" value="sensory_box"/>
    <property type="match status" value="3"/>
</dbReference>
<evidence type="ECO:0000256" key="1">
    <source>
        <dbReference type="ARBA" id="ARBA00000085"/>
    </source>
</evidence>
<dbReference type="SUPFAM" id="SSF55785">
    <property type="entry name" value="PYP-like sensor domain (PAS domain)"/>
    <property type="match status" value="4"/>
</dbReference>
<dbReference type="SUPFAM" id="SSF47226">
    <property type="entry name" value="Histidine-containing phosphotransfer domain, HPT domain"/>
    <property type="match status" value="1"/>
</dbReference>
<dbReference type="Pfam" id="PF00072">
    <property type="entry name" value="Response_reg"/>
    <property type="match status" value="1"/>
</dbReference>
<keyword evidence="27" id="KW-1185">Reference proteome</keyword>